<evidence type="ECO:0000256" key="3">
    <source>
        <dbReference type="ARBA" id="ARBA00023163"/>
    </source>
</evidence>
<keyword evidence="2 6" id="KW-0238">DNA-binding</keyword>
<reference evidence="6 7" key="1">
    <citation type="journal article" date="2013" name="Genome Announc.">
        <title>Draft Genome Sequence of the Cellulolytic, Mesophilic, Anaerobic Bacterium Clostridium termitidis Strain CT1112 (DSM 5398).</title>
        <authorList>
            <person name="Lal S."/>
            <person name="Ramachandran U."/>
            <person name="Zhang X."/>
            <person name="Munir R."/>
            <person name="Sparling R."/>
            <person name="Levin D.B."/>
        </authorList>
    </citation>
    <scope>NUCLEOTIDE SEQUENCE [LARGE SCALE GENOMIC DNA]</scope>
    <source>
        <strain evidence="6 7">CT1112</strain>
    </source>
</reference>
<keyword evidence="1" id="KW-0805">Transcription regulation</keyword>
<evidence type="ECO:0000256" key="1">
    <source>
        <dbReference type="ARBA" id="ARBA00023015"/>
    </source>
</evidence>
<dbReference type="PROSITE" id="PS00041">
    <property type="entry name" value="HTH_ARAC_FAMILY_1"/>
    <property type="match status" value="1"/>
</dbReference>
<evidence type="ECO:0000313" key="6">
    <source>
        <dbReference type="EMBL" id="EMS69748.1"/>
    </source>
</evidence>
<keyword evidence="4" id="KW-0812">Transmembrane</keyword>
<evidence type="ECO:0000256" key="4">
    <source>
        <dbReference type="SAM" id="Phobius"/>
    </source>
</evidence>
<feature type="transmembrane region" description="Helical" evidence="4">
    <location>
        <begin position="20"/>
        <end position="45"/>
    </location>
</feature>
<dbReference type="Proteomes" id="UP000014155">
    <property type="component" value="Unassembled WGS sequence"/>
</dbReference>
<protein>
    <submittedName>
        <fullName evidence="6">AraC-type DNA-binding domain-containing protein</fullName>
    </submittedName>
</protein>
<dbReference type="EMBL" id="AORV01000065">
    <property type="protein sequence ID" value="EMS69748.1"/>
    <property type="molecule type" value="Genomic_DNA"/>
</dbReference>
<dbReference type="Pfam" id="PF12833">
    <property type="entry name" value="HTH_18"/>
    <property type="match status" value="1"/>
</dbReference>
<keyword evidence="7" id="KW-1185">Reference proteome</keyword>
<dbReference type="Gene3D" id="1.10.10.60">
    <property type="entry name" value="Homeodomain-like"/>
    <property type="match status" value="2"/>
</dbReference>
<dbReference type="PATRIC" id="fig|1195236.3.peg.4715"/>
<dbReference type="PRINTS" id="PR00032">
    <property type="entry name" value="HTHARAC"/>
</dbReference>
<dbReference type="PROSITE" id="PS01124">
    <property type="entry name" value="HTH_ARAC_FAMILY_2"/>
    <property type="match status" value="1"/>
</dbReference>
<dbReference type="SUPFAM" id="SSF46689">
    <property type="entry name" value="Homeodomain-like"/>
    <property type="match status" value="1"/>
</dbReference>
<dbReference type="AlphaFoldDB" id="S0FMM4"/>
<evidence type="ECO:0000256" key="2">
    <source>
        <dbReference type="ARBA" id="ARBA00023125"/>
    </source>
</evidence>
<proteinExistence type="predicted"/>
<dbReference type="SMART" id="SM00342">
    <property type="entry name" value="HTH_ARAC"/>
    <property type="match status" value="1"/>
</dbReference>
<dbReference type="InterPro" id="IPR009057">
    <property type="entry name" value="Homeodomain-like_sf"/>
</dbReference>
<dbReference type="InterPro" id="IPR018062">
    <property type="entry name" value="HTH_AraC-typ_CS"/>
</dbReference>
<dbReference type="RefSeq" id="WP_004630092.1">
    <property type="nucleotide sequence ID" value="NZ_AORV01000065.1"/>
</dbReference>
<dbReference type="PANTHER" id="PTHR43280:SF2">
    <property type="entry name" value="HTH-TYPE TRANSCRIPTIONAL REGULATOR EXSA"/>
    <property type="match status" value="1"/>
</dbReference>
<evidence type="ECO:0000313" key="7">
    <source>
        <dbReference type="Proteomes" id="UP000014155"/>
    </source>
</evidence>
<name>S0FMM4_RUMCE</name>
<gene>
    <name evidence="6" type="ORF">CTER_4532</name>
</gene>
<keyword evidence="4" id="KW-1133">Transmembrane helix</keyword>
<organism evidence="6 7">
    <name type="scientific">Ruminiclostridium cellobioparum subsp. termitidis CT1112</name>
    <dbReference type="NCBI Taxonomy" id="1195236"/>
    <lineage>
        <taxon>Bacteria</taxon>
        <taxon>Bacillati</taxon>
        <taxon>Bacillota</taxon>
        <taxon>Clostridia</taxon>
        <taxon>Eubacteriales</taxon>
        <taxon>Oscillospiraceae</taxon>
        <taxon>Ruminiclostridium</taxon>
    </lineage>
</organism>
<dbReference type="eggNOG" id="COG2207">
    <property type="taxonomic scope" value="Bacteria"/>
</dbReference>
<dbReference type="GO" id="GO:0003700">
    <property type="term" value="F:DNA-binding transcription factor activity"/>
    <property type="evidence" value="ECO:0007669"/>
    <property type="project" value="InterPro"/>
</dbReference>
<dbReference type="PANTHER" id="PTHR43280">
    <property type="entry name" value="ARAC-FAMILY TRANSCRIPTIONAL REGULATOR"/>
    <property type="match status" value="1"/>
</dbReference>
<sequence>MYYKKNIKIHIPKLHYRYKIFSYFLIPILLTTIVSICMNQFYLWFFQQKTEAGYIKTLSSISENIDNSLYELFQTSILLTSSGDIKDVIYSVNVFNPDDYAKVSQAITLLSRFRATKHYIQNVFVLHSPDNLIMASGGSASADEFFNSICHYDIYDRNFWTGISSDGHQYKTLKTSTVENIFTGTKTRVIPVVQFGIGDTSSKNLFVINMREDYIAGLLQQNRLTPNSELYVLSKEGEVISKSSNDTEVSINFNNVTNQLEKGTGPIFVTKINGQKSLVVSYTADTNALSSFTYFAVVPYSDLIRESTTTRTLPILTIVFSLVLGIIISFVMSNKIYNPVGLLTSLLMEATGTLYKPKTYTDEFTYINLEIKNIINNNKNLTQDLSLALPFVCEQYLFKILNDNELYLDEEISDFLIKHGFSFKYNCYAVIITDVSYTQPFYESYSSEEQLALYREMAKVMKLVFPSEFQPYVLTMEKKKLHVILNLPDEACESITLEAIGQFHKNLNIDSNLFRVQSGVGRIHKHLSGLQQSYKEAEIAVSQLSPLEQQAIKVYEKVECINKFSYSMQEENKLFNYLIKGDIESVNNILEEIIQKNISANISESYFKKLYIQIYNTGVRALSHRNSKASDLLEGSAIDIINNENHRSSKEIGEFVRMFLGRLVNLNSSAAGKIDLNVIRQYIDENYANDIYLEQMSDKYGITPKYMSKLIKEALGIPFHQYLSNLRIDKSKELLRNSKKSITDIAAEVGFNSRNTFIRMFKKLEGITPSEYRNLSK</sequence>
<accession>S0FMM4</accession>
<keyword evidence="3" id="KW-0804">Transcription</keyword>
<dbReference type="GO" id="GO:0043565">
    <property type="term" value="F:sequence-specific DNA binding"/>
    <property type="evidence" value="ECO:0007669"/>
    <property type="project" value="InterPro"/>
</dbReference>
<comment type="caution">
    <text evidence="6">The sequence shown here is derived from an EMBL/GenBank/DDBJ whole genome shotgun (WGS) entry which is preliminary data.</text>
</comment>
<keyword evidence="4" id="KW-0472">Membrane</keyword>
<feature type="domain" description="HTH araC/xylS-type" evidence="5">
    <location>
        <begin position="677"/>
        <end position="775"/>
    </location>
</feature>
<dbReference type="STRING" id="1195236.CTER_4532"/>
<dbReference type="InterPro" id="IPR020449">
    <property type="entry name" value="Tscrpt_reg_AraC-type_HTH"/>
</dbReference>
<evidence type="ECO:0000259" key="5">
    <source>
        <dbReference type="PROSITE" id="PS01124"/>
    </source>
</evidence>
<dbReference type="InterPro" id="IPR018060">
    <property type="entry name" value="HTH_AraC"/>
</dbReference>